<comment type="pathway">
    <text evidence="1">Protein modification; protein neddylation.</text>
</comment>
<dbReference type="InterPro" id="IPR045886">
    <property type="entry name" value="ThiF/MoeB/HesA"/>
</dbReference>
<accession>A0A1D2ADS6</accession>
<dbReference type="GO" id="GO:0005737">
    <property type="term" value="C:cytoplasm"/>
    <property type="evidence" value="ECO:0007669"/>
    <property type="project" value="TreeGrafter"/>
</dbReference>
<dbReference type="EMBL" id="GDKF01001268">
    <property type="protein sequence ID" value="JAT77354.1"/>
    <property type="molecule type" value="Transcribed_RNA"/>
</dbReference>
<evidence type="ECO:0000256" key="3">
    <source>
        <dbReference type="ARBA" id="ARBA00022786"/>
    </source>
</evidence>
<dbReference type="InterPro" id="IPR030667">
    <property type="entry name" value="APP-BP1"/>
</dbReference>
<dbReference type="Pfam" id="PF00899">
    <property type="entry name" value="ThiF"/>
    <property type="match status" value="1"/>
</dbReference>
<dbReference type="AlphaFoldDB" id="A0A1D2ADS6"/>
<name>A0A1D2ADS6_AUXPR</name>
<feature type="domain" description="THIF-type NAD/FAD binding fold" evidence="4">
    <location>
        <begin position="106"/>
        <end position="624"/>
    </location>
</feature>
<dbReference type="Gene3D" id="3.40.50.720">
    <property type="entry name" value="NAD(P)-binding Rossmann-like Domain"/>
    <property type="match status" value="2"/>
</dbReference>
<keyword evidence="3" id="KW-0833">Ubl conjugation pathway</keyword>
<gene>
    <name evidence="5" type="ORF">g.12004</name>
</gene>
<evidence type="ECO:0000256" key="2">
    <source>
        <dbReference type="ARBA" id="ARBA00006868"/>
    </source>
</evidence>
<evidence type="ECO:0000256" key="1">
    <source>
        <dbReference type="ARBA" id="ARBA00005032"/>
    </source>
</evidence>
<sequence>MLSVSRYGHSCGSLLHATCFEINWGAAHAPGHGKTDPRPEVTSGHAADRTPLACHDSLLPTFIEQIYYCKTTLASQSALMASAEAGSPSSSGAPTCSPARESRVRYDRGMRIWGAEGQDALERASVCLLHAGPTGAEALKNLVLGGIRSFTVVDGERVGPQDLGNNFMIDQDALGRPRAEVVTASLKELNEAVGGSYVVDEPAQLISSNPSFFHEYDLVIGAQLRCSDAAALDAVCRERGIPLILGRAYGLVGLVQVCVAEHCVVESKPDNTIEDLRLTEPWPELAEAAAQVDAGLLDDHVRGHVPYALLLIRAAAAWAATHGAPFPRTSAEKADFKEGLRSLQRCIEGVPVEEENITEAIANAHRVWSGSSAPTPELVRLFQDEACQHLRAGSSPFWICVAALSRFVASNAAGALPLEGNIPDMHAGSQEFLALQRLYRAKAEADAQEVEGLAHDVAGAAGASVSRVTSAYVRSVCKNARRLRVIRCPALHPDGLPVRTEPEKGGTDALRQALASEDATASTAAFSVLVPAADRYYRTHQRFPGSLHGSEVPEGEVSQLHAIAQGLLAESGISGVHLPEDATTELVRWGGAELHCVAAIIGSIASQEAIKLLTGQFVPLAGTLFYSTVHATSLLFA</sequence>
<organism evidence="5">
    <name type="scientific">Auxenochlorella protothecoides</name>
    <name type="common">Green microalga</name>
    <name type="synonym">Chlorella protothecoides</name>
    <dbReference type="NCBI Taxonomy" id="3075"/>
    <lineage>
        <taxon>Eukaryota</taxon>
        <taxon>Viridiplantae</taxon>
        <taxon>Chlorophyta</taxon>
        <taxon>core chlorophytes</taxon>
        <taxon>Trebouxiophyceae</taxon>
        <taxon>Chlorellales</taxon>
        <taxon>Chlorellaceae</taxon>
        <taxon>Auxenochlorella</taxon>
    </lineage>
</organism>
<dbReference type="PIRSF" id="PIRSF039099">
    <property type="entry name" value="APP-BP1"/>
    <property type="match status" value="1"/>
</dbReference>
<dbReference type="GO" id="GO:0045116">
    <property type="term" value="P:protein neddylation"/>
    <property type="evidence" value="ECO:0007669"/>
    <property type="project" value="UniProtKB-UniPathway"/>
</dbReference>
<comment type="similarity">
    <text evidence="2">Belongs to the ubiquitin-activating E1 family. ULA1 subfamily.</text>
</comment>
<proteinExistence type="inferred from homology"/>
<dbReference type="PANTHER" id="PTHR10953">
    <property type="entry name" value="UBIQUITIN-ACTIVATING ENZYME E1"/>
    <property type="match status" value="1"/>
</dbReference>
<dbReference type="PANTHER" id="PTHR10953:SF29">
    <property type="entry name" value="NEDD8-ACTIVATING ENZYME E1 REGULATORY SUBUNIT"/>
    <property type="match status" value="1"/>
</dbReference>
<dbReference type="UniPathway" id="UPA00885"/>
<reference evidence="5" key="1">
    <citation type="submission" date="2015-08" db="EMBL/GenBank/DDBJ databases">
        <authorList>
            <person name="Babu N.S."/>
            <person name="Beckwith C.J."/>
            <person name="Beseler K.G."/>
            <person name="Brison A."/>
            <person name="Carone J.V."/>
            <person name="Caskin T.P."/>
            <person name="Diamond M."/>
            <person name="Durham M.E."/>
            <person name="Foxe J.M."/>
            <person name="Go M."/>
            <person name="Henderson B.A."/>
            <person name="Jones I.B."/>
            <person name="McGettigan J.A."/>
            <person name="Micheletti S.J."/>
            <person name="Nasrallah M.E."/>
            <person name="Ortiz D."/>
            <person name="Piller C.R."/>
            <person name="Privatt S.R."/>
            <person name="Schneider S.L."/>
            <person name="Sharp S."/>
            <person name="Smith T.C."/>
            <person name="Stanton J.D."/>
            <person name="Ullery H.E."/>
            <person name="Wilson R.J."/>
            <person name="Serrano M.G."/>
            <person name="Buck G."/>
            <person name="Lee V."/>
            <person name="Wang Y."/>
            <person name="Carvalho R."/>
            <person name="Voegtly L."/>
            <person name="Shi R."/>
            <person name="Duckworth R."/>
            <person name="Johnson A."/>
            <person name="Loviza R."/>
            <person name="Walstead R."/>
            <person name="Shah Z."/>
            <person name="Kiflezghi M."/>
            <person name="Wade K."/>
            <person name="Ball S.L."/>
            <person name="Bradley K.W."/>
            <person name="Asai D.J."/>
            <person name="Bowman C.A."/>
            <person name="Russell D.A."/>
            <person name="Pope W.H."/>
            <person name="Jacobs-Sera D."/>
            <person name="Hendrix R.W."/>
            <person name="Hatfull G.F."/>
        </authorList>
    </citation>
    <scope>NUCLEOTIDE SEQUENCE</scope>
</reference>
<dbReference type="InterPro" id="IPR000594">
    <property type="entry name" value="ThiF_NAD_FAD-bd"/>
</dbReference>
<dbReference type="InterPro" id="IPR035985">
    <property type="entry name" value="Ubiquitin-activating_enz"/>
</dbReference>
<evidence type="ECO:0000259" key="4">
    <source>
        <dbReference type="Pfam" id="PF00899"/>
    </source>
</evidence>
<dbReference type="GO" id="GO:0019781">
    <property type="term" value="F:NEDD8 activating enzyme activity"/>
    <property type="evidence" value="ECO:0007669"/>
    <property type="project" value="InterPro"/>
</dbReference>
<evidence type="ECO:0000313" key="5">
    <source>
        <dbReference type="EMBL" id="JAT77354.1"/>
    </source>
</evidence>
<protein>
    <recommendedName>
        <fullName evidence="4">THIF-type NAD/FAD binding fold domain-containing protein</fullName>
    </recommendedName>
</protein>
<dbReference type="SUPFAM" id="SSF69572">
    <property type="entry name" value="Activating enzymes of the ubiquitin-like proteins"/>
    <property type="match status" value="1"/>
</dbReference>